<dbReference type="GO" id="GO:0051997">
    <property type="term" value="F:2-oxo-4-hydroxy-4-carboxy-5-ureidoimidazoline decarboxylase activity"/>
    <property type="evidence" value="ECO:0007669"/>
    <property type="project" value="UniProtKB-EC"/>
</dbReference>
<evidence type="ECO:0000313" key="9">
    <source>
        <dbReference type="Proteomes" id="UP000431401"/>
    </source>
</evidence>
<evidence type="ECO:0000256" key="4">
    <source>
        <dbReference type="ARBA" id="ARBA00022631"/>
    </source>
</evidence>
<proteinExistence type="predicted"/>
<evidence type="ECO:0000256" key="3">
    <source>
        <dbReference type="ARBA" id="ARBA00012257"/>
    </source>
</evidence>
<name>A0A7K0DZ43_9NOCA</name>
<dbReference type="InterPro" id="IPR018020">
    <property type="entry name" value="OHCU_decarboxylase"/>
</dbReference>
<dbReference type="Gene3D" id="1.10.3330.10">
    <property type="entry name" value="Oxo-4-hydroxy-4-carboxy-5-ureidoimidazoline decarboxylase"/>
    <property type="match status" value="1"/>
</dbReference>
<keyword evidence="9" id="KW-1185">Reference proteome</keyword>
<keyword evidence="4" id="KW-0659">Purine metabolism</keyword>
<keyword evidence="6" id="KW-0456">Lyase</keyword>
<dbReference type="GO" id="GO:0006144">
    <property type="term" value="P:purine nucleobase metabolic process"/>
    <property type="evidence" value="ECO:0007669"/>
    <property type="project" value="UniProtKB-KW"/>
</dbReference>
<dbReference type="AlphaFoldDB" id="A0A7K0DZ43"/>
<accession>A0A7K0DZ43</accession>
<comment type="catalytic activity">
    <reaction evidence="1">
        <text>5-hydroxy-2-oxo-4-ureido-2,5-dihydro-1H-imidazole-5-carboxylate + H(+) = (S)-allantoin + CO2</text>
        <dbReference type="Rhea" id="RHEA:26301"/>
        <dbReference type="ChEBI" id="CHEBI:15378"/>
        <dbReference type="ChEBI" id="CHEBI:15678"/>
        <dbReference type="ChEBI" id="CHEBI:16526"/>
        <dbReference type="ChEBI" id="CHEBI:58639"/>
        <dbReference type="EC" id="4.1.1.97"/>
    </reaction>
</comment>
<dbReference type="InterPro" id="IPR017595">
    <property type="entry name" value="OHCU_decarboxylase-2"/>
</dbReference>
<dbReference type="NCBIfam" id="NF010372">
    <property type="entry name" value="PRK13798.1"/>
    <property type="match status" value="1"/>
</dbReference>
<reference evidence="8 9" key="1">
    <citation type="submission" date="2019-10" db="EMBL/GenBank/DDBJ databases">
        <title>Nocardia macrotermitis sp. nov. and Nocardia aurantia sp. nov., isolated from the gut of fungus growing-termite Macrotermes natalensis.</title>
        <authorList>
            <person name="Benndorf R."/>
            <person name="Schwitalla J."/>
            <person name="Martin K."/>
            <person name="De Beer W."/>
            <person name="Kaster A.-K."/>
            <person name="Vollmers J."/>
            <person name="Poulsen M."/>
            <person name="Beemelmanns C."/>
        </authorList>
    </citation>
    <scope>NUCLEOTIDE SEQUENCE [LARGE SCALE GENOMIC DNA]</scope>
    <source>
        <strain evidence="8 9">RB56</strain>
    </source>
</reference>
<gene>
    <name evidence="8" type="primary">uao</name>
    <name evidence="8" type="ORF">NRB56_57220</name>
</gene>
<dbReference type="GO" id="GO:0019628">
    <property type="term" value="P:urate catabolic process"/>
    <property type="evidence" value="ECO:0007669"/>
    <property type="project" value="TreeGrafter"/>
</dbReference>
<protein>
    <recommendedName>
        <fullName evidence="3">2-oxo-4-hydroxy-4-carboxy-5-ureidoimidazoline decarboxylase</fullName>
        <ecNumber evidence="3">4.1.1.97</ecNumber>
    </recommendedName>
</protein>
<evidence type="ECO:0000313" key="8">
    <source>
        <dbReference type="EMBL" id="MQY30124.1"/>
    </source>
</evidence>
<dbReference type="InterPro" id="IPR036778">
    <property type="entry name" value="OHCU_decarboxylase_sf"/>
</dbReference>
<dbReference type="SUPFAM" id="SSF158694">
    <property type="entry name" value="UraD-Like"/>
    <property type="match status" value="1"/>
</dbReference>
<comment type="pathway">
    <text evidence="2">Purine metabolism; urate degradation; (S)-allantoin from urate: step 3/3.</text>
</comment>
<dbReference type="Pfam" id="PF09349">
    <property type="entry name" value="OHCU_decarbox"/>
    <property type="match status" value="1"/>
</dbReference>
<evidence type="ECO:0000256" key="5">
    <source>
        <dbReference type="ARBA" id="ARBA00022793"/>
    </source>
</evidence>
<keyword evidence="5" id="KW-0210">Decarboxylase</keyword>
<evidence type="ECO:0000259" key="7">
    <source>
        <dbReference type="Pfam" id="PF09349"/>
    </source>
</evidence>
<dbReference type="PANTHER" id="PTHR43466">
    <property type="entry name" value="2-OXO-4-HYDROXY-4-CARBOXY-5-UREIDOIMIDAZOLINE DECARBOXYLASE-RELATED"/>
    <property type="match status" value="1"/>
</dbReference>
<comment type="caution">
    <text evidence="8">The sequence shown here is derived from an EMBL/GenBank/DDBJ whole genome shotgun (WGS) entry which is preliminary data.</text>
</comment>
<sequence>MIALEDFGTLPEPVAIELLLKCCSSPAWARAVAARRPYATVEAVLGAADAALAELSENELDRALAGHPRIGTRSDDPSSRREQAGVADAGADVRAALAAWNREYEATFGHVYLVRATGRSAGELLEILLTRLRNDPATERRIVRGELAQINRIRLRRLFGADPGEPR</sequence>
<dbReference type="NCBIfam" id="TIGR03180">
    <property type="entry name" value="UraD_2"/>
    <property type="match status" value="1"/>
</dbReference>
<dbReference type="Proteomes" id="UP000431401">
    <property type="component" value="Unassembled WGS sequence"/>
</dbReference>
<dbReference type="EC" id="4.1.1.97" evidence="3"/>
<evidence type="ECO:0000256" key="2">
    <source>
        <dbReference type="ARBA" id="ARBA00004754"/>
    </source>
</evidence>
<dbReference type="PANTHER" id="PTHR43466:SF1">
    <property type="entry name" value="2-OXO-4-HYDROXY-4-CARBOXY-5-UREIDOIMIDAZOLINE DECARBOXYLASE-RELATED"/>
    <property type="match status" value="1"/>
</dbReference>
<feature type="domain" description="Oxo-4-hydroxy-4-carboxy-5-ureidoimidazoline decarboxylase" evidence="7">
    <location>
        <begin position="10"/>
        <end position="156"/>
    </location>
</feature>
<evidence type="ECO:0000256" key="6">
    <source>
        <dbReference type="ARBA" id="ARBA00023239"/>
    </source>
</evidence>
<organism evidence="8 9">
    <name type="scientific">Nocardia aurantia</name>
    <dbReference type="NCBI Taxonomy" id="2585199"/>
    <lineage>
        <taxon>Bacteria</taxon>
        <taxon>Bacillati</taxon>
        <taxon>Actinomycetota</taxon>
        <taxon>Actinomycetes</taxon>
        <taxon>Mycobacteriales</taxon>
        <taxon>Nocardiaceae</taxon>
        <taxon>Nocardia</taxon>
    </lineage>
</organism>
<dbReference type="EMBL" id="WEGI01000013">
    <property type="protein sequence ID" value="MQY30124.1"/>
    <property type="molecule type" value="Genomic_DNA"/>
</dbReference>
<evidence type="ECO:0000256" key="1">
    <source>
        <dbReference type="ARBA" id="ARBA00001163"/>
    </source>
</evidence>